<evidence type="ECO:0000313" key="3">
    <source>
        <dbReference type="Proteomes" id="UP000614460"/>
    </source>
</evidence>
<gene>
    <name evidence="2" type="ORF">GCM10011516_25640</name>
</gene>
<comment type="caution">
    <text evidence="2">The sequence shown here is derived from an EMBL/GenBank/DDBJ whole genome shotgun (WGS) entry which is preliminary data.</text>
</comment>
<evidence type="ECO:0000313" key="2">
    <source>
        <dbReference type="EMBL" id="GGE26840.1"/>
    </source>
</evidence>
<sequence>MKIQSKLGRILLSSFLLTAFLIPINSKAQQNTVKFNVLPLVSKTFTFEYERMVAPKMSVNASLGFRPKSSIPFKNLLTEFIDDEAFLDETKLDHFTFSPEFRFYTSKNGSNGQGFYIGPFFKYAKYNLTTNYPYESDQGNIEHIPLNGGLKTWGFGFAIGSQFKLSDAVFLDFRILGPHIGKATGTISGKMNLSAQEQEELRNELENLQNDIIKIESNVDSEGANVKAKGPWPGIRAGLSIGYRF</sequence>
<dbReference type="EMBL" id="BMKM01000007">
    <property type="protein sequence ID" value="GGE26840.1"/>
    <property type="molecule type" value="Genomic_DNA"/>
</dbReference>
<organism evidence="2 3">
    <name type="scientific">Sphingobacterium cellulitidis</name>
    <dbReference type="NCBI Taxonomy" id="1768011"/>
    <lineage>
        <taxon>Bacteria</taxon>
        <taxon>Pseudomonadati</taxon>
        <taxon>Bacteroidota</taxon>
        <taxon>Sphingobacteriia</taxon>
        <taxon>Sphingobacteriales</taxon>
        <taxon>Sphingobacteriaceae</taxon>
        <taxon>Sphingobacterium</taxon>
    </lineage>
</organism>
<reference evidence="2" key="1">
    <citation type="journal article" date="2014" name="Int. J. Syst. Evol. Microbiol.">
        <title>Complete genome sequence of Corynebacterium casei LMG S-19264T (=DSM 44701T), isolated from a smear-ripened cheese.</title>
        <authorList>
            <consortium name="US DOE Joint Genome Institute (JGI-PGF)"/>
            <person name="Walter F."/>
            <person name="Albersmeier A."/>
            <person name="Kalinowski J."/>
            <person name="Ruckert C."/>
        </authorList>
    </citation>
    <scope>NUCLEOTIDE SEQUENCE</scope>
    <source>
        <strain evidence="2">CGMCC 1.15966</strain>
    </source>
</reference>
<keyword evidence="3" id="KW-1185">Reference proteome</keyword>
<reference evidence="2" key="2">
    <citation type="submission" date="2020-09" db="EMBL/GenBank/DDBJ databases">
        <authorList>
            <person name="Sun Q."/>
            <person name="Zhou Y."/>
        </authorList>
    </citation>
    <scope>NUCLEOTIDE SEQUENCE</scope>
    <source>
        <strain evidence="2">CGMCC 1.15966</strain>
    </source>
</reference>
<evidence type="ECO:0008006" key="4">
    <source>
        <dbReference type="Google" id="ProtNLM"/>
    </source>
</evidence>
<accession>A0A8H9G2X5</accession>
<dbReference type="Proteomes" id="UP000614460">
    <property type="component" value="Unassembled WGS sequence"/>
</dbReference>
<dbReference type="AlphaFoldDB" id="A0A8H9G2X5"/>
<evidence type="ECO:0000256" key="1">
    <source>
        <dbReference type="SAM" id="Coils"/>
    </source>
</evidence>
<keyword evidence="1" id="KW-0175">Coiled coil</keyword>
<dbReference type="RefSeq" id="WP_182498714.1">
    <property type="nucleotide sequence ID" value="NZ_BMKM01000007.1"/>
</dbReference>
<dbReference type="InterPro" id="IPR021958">
    <property type="entry name" value="DUF3575"/>
</dbReference>
<dbReference type="Pfam" id="PF12099">
    <property type="entry name" value="DUF3575"/>
    <property type="match status" value="1"/>
</dbReference>
<dbReference type="Gene3D" id="2.40.160.20">
    <property type="match status" value="1"/>
</dbReference>
<feature type="coiled-coil region" evidence="1">
    <location>
        <begin position="191"/>
        <end position="225"/>
    </location>
</feature>
<protein>
    <recommendedName>
        <fullName evidence="4">DUF3575 domain-containing protein</fullName>
    </recommendedName>
</protein>
<name>A0A8H9G2X5_9SPHI</name>
<proteinExistence type="predicted"/>